<evidence type="ECO:0000313" key="5">
    <source>
        <dbReference type="Proteomes" id="UP001500888"/>
    </source>
</evidence>
<protein>
    <recommendedName>
        <fullName evidence="3">Bacterial Ig-like domain-containing protein</fullName>
    </recommendedName>
</protein>
<dbReference type="RefSeq" id="WP_344936609.1">
    <property type="nucleotide sequence ID" value="NZ_BAAAZR010000002.1"/>
</dbReference>
<evidence type="ECO:0000256" key="2">
    <source>
        <dbReference type="ARBA" id="ARBA00022729"/>
    </source>
</evidence>
<evidence type="ECO:0000313" key="4">
    <source>
        <dbReference type="EMBL" id="GAA3798983.1"/>
    </source>
</evidence>
<dbReference type="InterPro" id="IPR032109">
    <property type="entry name" value="Big_3_5"/>
</dbReference>
<dbReference type="InterPro" id="IPR013783">
    <property type="entry name" value="Ig-like_fold"/>
</dbReference>
<proteinExistence type="inferred from homology"/>
<comment type="similarity">
    <text evidence="1">Belongs to the ice-binding protein family.</text>
</comment>
<gene>
    <name evidence="4" type="ORF">GCM10022226_17960</name>
</gene>
<accession>A0ABP7HR09</accession>
<reference evidence="5" key="1">
    <citation type="journal article" date="2019" name="Int. J. Syst. Evol. Microbiol.">
        <title>The Global Catalogue of Microorganisms (GCM) 10K type strain sequencing project: providing services to taxonomists for standard genome sequencing and annotation.</title>
        <authorList>
            <consortium name="The Broad Institute Genomics Platform"/>
            <consortium name="The Broad Institute Genome Sequencing Center for Infectious Disease"/>
            <person name="Wu L."/>
            <person name="Ma J."/>
        </authorList>
    </citation>
    <scope>NUCLEOTIDE SEQUENCE [LARGE SCALE GENOMIC DNA]</scope>
    <source>
        <strain evidence="5">JCM 16908</strain>
    </source>
</reference>
<evidence type="ECO:0000256" key="1">
    <source>
        <dbReference type="ARBA" id="ARBA00005445"/>
    </source>
</evidence>
<organism evidence="4 5">
    <name type="scientific">Sphaerisporangium flaviroseum</name>
    <dbReference type="NCBI Taxonomy" id="509199"/>
    <lineage>
        <taxon>Bacteria</taxon>
        <taxon>Bacillati</taxon>
        <taxon>Actinomycetota</taxon>
        <taxon>Actinomycetes</taxon>
        <taxon>Streptosporangiales</taxon>
        <taxon>Streptosporangiaceae</taxon>
        <taxon>Sphaerisporangium</taxon>
    </lineage>
</organism>
<dbReference type="Proteomes" id="UP001500888">
    <property type="component" value="Unassembled WGS sequence"/>
</dbReference>
<dbReference type="Pfam" id="PF16640">
    <property type="entry name" value="Big_3_5"/>
    <property type="match status" value="1"/>
</dbReference>
<keyword evidence="5" id="KW-1185">Reference proteome</keyword>
<comment type="caution">
    <text evidence="4">The sequence shown here is derived from an EMBL/GenBank/DDBJ whole genome shotgun (WGS) entry which is preliminary data.</text>
</comment>
<dbReference type="EMBL" id="BAAAZR010000002">
    <property type="protein sequence ID" value="GAA3798983.1"/>
    <property type="molecule type" value="Genomic_DNA"/>
</dbReference>
<dbReference type="Pfam" id="PF11999">
    <property type="entry name" value="Ice_binding"/>
    <property type="match status" value="1"/>
</dbReference>
<evidence type="ECO:0000259" key="3">
    <source>
        <dbReference type="Pfam" id="PF16640"/>
    </source>
</evidence>
<feature type="domain" description="Bacterial Ig-like" evidence="3">
    <location>
        <begin position="263"/>
        <end position="360"/>
    </location>
</feature>
<dbReference type="Gene3D" id="2.60.40.10">
    <property type="entry name" value="Immunoglobulins"/>
    <property type="match status" value="1"/>
</dbReference>
<sequence length="361" mass="36678">MVIVHLGRRRTPLRVIARSWPALALVGVLAAGVPVVTPREASADRPRSVDLGAAENFAVLAGAAVNNAGNTLIDGDLGVSPGTSVTGFPPGRVRGTIHRNTATAIAAKTQAVDIYNQLKGRTPTATVPAQLGGTTRTAGVYNSPGDAFEINGTLTLDAQRDPSAVFIFQANTLATARVANIALVGGAQESNVFWQIGDSAALGTYSTFRGTILALNSVSVAGGTTLHGRAFALNGNVAIESTTTTPFFATVVLPDAVPTTTTLTASPNPSPAGRPVTFTAVVKAVTGTVVPQGDVVFQDGETDLGTGRLDDAGAATFTTSGLAPGQHQISAVYLGGSTAVYEAWVPFGPSTSATLTQTITG</sequence>
<dbReference type="InterPro" id="IPR021884">
    <property type="entry name" value="Ice-bd_prot"/>
</dbReference>
<keyword evidence="2" id="KW-0732">Signal</keyword>
<name>A0ABP7HR09_9ACTN</name>